<sequence>MATVPEPDSRLRLRAMTSADLAAAQALSKAEQWPHRLEDWEMLLALGDGVVAVEGDTVVGTTMWWPCGPKAATIGMVIVSRDHRGAGIGRMLMETALAATKAESQMLNSTEEGEPLYRKLGFEPVGEILQHQGAAFSVPIIPLETGERIRPLGTSDWEAVAAMTEAATGLTRPALLAELQNSAHGVILDEDGRQAGFALFRRFGRGYSVGPVVAPDIVRAKALISHWLGSQAGKFTRLDIPGDSGLSAWLEDLGIVRVGRVVTMLRGKPLPATGDMRSFAIVTQALG</sequence>
<name>A0A2T5G0Q9_9SPHN</name>
<feature type="domain" description="N-acetyltransferase" evidence="1">
    <location>
        <begin position="11"/>
        <end position="144"/>
    </location>
</feature>
<dbReference type="InterPro" id="IPR016181">
    <property type="entry name" value="Acyl_CoA_acyltransferase"/>
</dbReference>
<dbReference type="OrthoDB" id="8453373at2"/>
<dbReference type="AlphaFoldDB" id="A0A2T5G0Q9"/>
<dbReference type="GO" id="GO:0016747">
    <property type="term" value="F:acyltransferase activity, transferring groups other than amino-acyl groups"/>
    <property type="evidence" value="ECO:0007669"/>
    <property type="project" value="InterPro"/>
</dbReference>
<dbReference type="Pfam" id="PF13508">
    <property type="entry name" value="Acetyltransf_7"/>
    <property type="match status" value="1"/>
</dbReference>
<dbReference type="Gene3D" id="3.40.630.90">
    <property type="match status" value="1"/>
</dbReference>
<dbReference type="InterPro" id="IPR000182">
    <property type="entry name" value="GNAT_dom"/>
</dbReference>
<dbReference type="SUPFAM" id="SSF55729">
    <property type="entry name" value="Acyl-CoA N-acyltransferases (Nat)"/>
    <property type="match status" value="1"/>
</dbReference>
<dbReference type="PANTHER" id="PTHR47237:SF2">
    <property type="entry name" value="BLL4206 PROTEIN"/>
    <property type="match status" value="1"/>
</dbReference>
<dbReference type="InterPro" id="IPR052729">
    <property type="entry name" value="Acyl/Acetyltrans_Enzymes"/>
</dbReference>
<dbReference type="CDD" id="cd04301">
    <property type="entry name" value="NAT_SF"/>
    <property type="match status" value="1"/>
</dbReference>
<keyword evidence="2" id="KW-0808">Transferase</keyword>
<protein>
    <submittedName>
        <fullName evidence="2">GNAT family N-acetyltransferase</fullName>
    </submittedName>
</protein>
<accession>A0A2T5G0Q9</accession>
<dbReference type="Pfam" id="PF18014">
    <property type="entry name" value="Acetyltransf_18"/>
    <property type="match status" value="1"/>
</dbReference>
<dbReference type="PROSITE" id="PS51186">
    <property type="entry name" value="GNAT"/>
    <property type="match status" value="1"/>
</dbReference>
<organism evidence="2 3">
    <name type="scientific">Sphingomonas oleivorans</name>
    <dbReference type="NCBI Taxonomy" id="1735121"/>
    <lineage>
        <taxon>Bacteria</taxon>
        <taxon>Pseudomonadati</taxon>
        <taxon>Pseudomonadota</taxon>
        <taxon>Alphaproteobacteria</taxon>
        <taxon>Sphingomonadales</taxon>
        <taxon>Sphingomonadaceae</taxon>
        <taxon>Sphingomonas</taxon>
    </lineage>
</organism>
<gene>
    <name evidence="2" type="ORF">CLG96_00620</name>
</gene>
<evidence type="ECO:0000259" key="1">
    <source>
        <dbReference type="PROSITE" id="PS51186"/>
    </source>
</evidence>
<dbReference type="EMBL" id="NWBU01000004">
    <property type="protein sequence ID" value="PTQ12701.1"/>
    <property type="molecule type" value="Genomic_DNA"/>
</dbReference>
<reference evidence="2 3" key="1">
    <citation type="submission" date="2017-09" db="EMBL/GenBank/DDBJ databases">
        <title>Sphingomonas panjinensis sp.nov., isolated from oil-contaminated soil.</title>
        <authorList>
            <person name="Wang L."/>
            <person name="Chen L."/>
        </authorList>
    </citation>
    <scope>NUCLEOTIDE SEQUENCE [LARGE SCALE GENOMIC DNA]</scope>
    <source>
        <strain evidence="2 3">FW-11</strain>
    </source>
</reference>
<dbReference type="Gene3D" id="3.40.630.30">
    <property type="match status" value="1"/>
</dbReference>
<comment type="caution">
    <text evidence="2">The sequence shown here is derived from an EMBL/GenBank/DDBJ whole genome shotgun (WGS) entry which is preliminary data.</text>
</comment>
<dbReference type="Proteomes" id="UP000244162">
    <property type="component" value="Unassembled WGS sequence"/>
</dbReference>
<evidence type="ECO:0000313" key="2">
    <source>
        <dbReference type="EMBL" id="PTQ12701.1"/>
    </source>
</evidence>
<keyword evidence="3" id="KW-1185">Reference proteome</keyword>
<dbReference type="InterPro" id="IPR041496">
    <property type="entry name" value="YitH/HolE_GNAT"/>
</dbReference>
<evidence type="ECO:0000313" key="3">
    <source>
        <dbReference type="Proteomes" id="UP000244162"/>
    </source>
</evidence>
<dbReference type="RefSeq" id="WP_107965938.1">
    <property type="nucleotide sequence ID" value="NZ_NWBU01000004.1"/>
</dbReference>
<dbReference type="PANTHER" id="PTHR47237">
    <property type="entry name" value="SLL0310 PROTEIN"/>
    <property type="match status" value="1"/>
</dbReference>
<proteinExistence type="predicted"/>